<dbReference type="RefSeq" id="WP_308455226.1">
    <property type="nucleotide sequence ID" value="NZ_JAJEQR010000116.1"/>
</dbReference>
<evidence type="ECO:0008006" key="3">
    <source>
        <dbReference type="Google" id="ProtNLM"/>
    </source>
</evidence>
<comment type="caution">
    <text evidence="1">The sequence shown here is derived from an EMBL/GenBank/DDBJ whole genome shotgun (WGS) entry which is preliminary data.</text>
</comment>
<accession>A0AAE3EEK1</accession>
<keyword evidence="2" id="KW-1185">Reference proteome</keyword>
<name>A0AAE3EEK1_9FIRM</name>
<evidence type="ECO:0000313" key="1">
    <source>
        <dbReference type="EMBL" id="MCC2232865.1"/>
    </source>
</evidence>
<dbReference type="EMBL" id="JAJEQR010000116">
    <property type="protein sequence ID" value="MCC2232865.1"/>
    <property type="molecule type" value="Genomic_DNA"/>
</dbReference>
<gene>
    <name evidence="1" type="ORF">LKD81_18120</name>
</gene>
<dbReference type="Pfam" id="PF05593">
    <property type="entry name" value="RHS_repeat"/>
    <property type="match status" value="1"/>
</dbReference>
<protein>
    <recommendedName>
        <fullName evidence="3">RHS repeat protein</fullName>
    </recommendedName>
</protein>
<proteinExistence type="predicted"/>
<dbReference type="InterPro" id="IPR031325">
    <property type="entry name" value="RHS_repeat"/>
</dbReference>
<dbReference type="Gene3D" id="2.180.10.10">
    <property type="entry name" value="RHS repeat-associated core"/>
    <property type="match status" value="1"/>
</dbReference>
<organism evidence="1 2">
    <name type="scientific">Hominifimenecus microfluidus</name>
    <dbReference type="NCBI Taxonomy" id="2885348"/>
    <lineage>
        <taxon>Bacteria</taxon>
        <taxon>Bacillati</taxon>
        <taxon>Bacillota</taxon>
        <taxon>Clostridia</taxon>
        <taxon>Lachnospirales</taxon>
        <taxon>Lachnospiraceae</taxon>
        <taxon>Hominifimenecus</taxon>
    </lineage>
</organism>
<reference evidence="1" key="1">
    <citation type="submission" date="2021-10" db="EMBL/GenBank/DDBJ databases">
        <title>Anaerobic single-cell dispensing facilitates the cultivation of human gut bacteria.</title>
        <authorList>
            <person name="Afrizal A."/>
        </authorList>
    </citation>
    <scope>NUCLEOTIDE SEQUENCE</scope>
    <source>
        <strain evidence="1">CLA-AA-H215</strain>
    </source>
</reference>
<dbReference type="Proteomes" id="UP001198182">
    <property type="component" value="Unassembled WGS sequence"/>
</dbReference>
<sequence length="66" mass="7375">MFNAQGDVVALVDGTGKVVVEYSYDAWGQPLTITGSMKDTLGKVNPLRYRCYVYDEETGLYYLGSR</sequence>
<dbReference type="InterPro" id="IPR006530">
    <property type="entry name" value="YD"/>
</dbReference>
<dbReference type="AlphaFoldDB" id="A0AAE3EEK1"/>
<dbReference type="NCBIfam" id="TIGR01643">
    <property type="entry name" value="YD_repeat_2x"/>
    <property type="match status" value="1"/>
</dbReference>
<evidence type="ECO:0000313" key="2">
    <source>
        <dbReference type="Proteomes" id="UP001198182"/>
    </source>
</evidence>